<dbReference type="InterPro" id="IPR018060">
    <property type="entry name" value="HTH_AraC"/>
</dbReference>
<dbReference type="PANTHER" id="PTHR43280">
    <property type="entry name" value="ARAC-FAMILY TRANSCRIPTIONAL REGULATOR"/>
    <property type="match status" value="1"/>
</dbReference>
<dbReference type="PROSITE" id="PS01124">
    <property type="entry name" value="HTH_ARAC_FAMILY_2"/>
    <property type="match status" value="1"/>
</dbReference>
<evidence type="ECO:0000259" key="4">
    <source>
        <dbReference type="PROSITE" id="PS01124"/>
    </source>
</evidence>
<dbReference type="PRINTS" id="PR00032">
    <property type="entry name" value="HTHARAC"/>
</dbReference>
<dbReference type="PANTHER" id="PTHR43280:SF32">
    <property type="entry name" value="TRANSCRIPTIONAL REGULATORY PROTEIN"/>
    <property type="match status" value="1"/>
</dbReference>
<dbReference type="Proteomes" id="UP000199403">
    <property type="component" value="Unassembled WGS sequence"/>
</dbReference>
<dbReference type="GO" id="GO:0043565">
    <property type="term" value="F:sequence-specific DNA binding"/>
    <property type="evidence" value="ECO:0007669"/>
    <property type="project" value="InterPro"/>
</dbReference>
<sequence length="303" mass="34701">MKPIIHLKSITDINNFSQCTTKHPLVAVFDFSKADEFNEGDVRISADFYSMIFKNYCANTIRYGRQSLDFQEGSLVCIGPKQLITLDNEKDNEKEKEMKGWGLFFHPDLLYGTSLGSKIQDYSFFSYAMAEALHLSQKEEQTLSDCVKMLEIELNENIDHHSQTLLVSTIELLLNYCSRYHDRQFITRKRSNSKIIVQLEALLKAHFHTTESAASSLPTVTSLAEGVHLSPSYLSDLLKKETGMNAQDFIHYHLIEVAKNRLLTHDAAVGEIAYSLGFEYPQYFSRLFKQKTGQTPLEFRNKS</sequence>
<name>A0A1H7ALB8_9BACT</name>
<keyword evidence="1" id="KW-0805">Transcription regulation</keyword>
<proteinExistence type="predicted"/>
<dbReference type="GO" id="GO:0003700">
    <property type="term" value="F:DNA-binding transcription factor activity"/>
    <property type="evidence" value="ECO:0007669"/>
    <property type="project" value="InterPro"/>
</dbReference>
<dbReference type="InterPro" id="IPR020449">
    <property type="entry name" value="Tscrpt_reg_AraC-type_HTH"/>
</dbReference>
<keyword evidence="6" id="KW-1185">Reference proteome</keyword>
<keyword evidence="3" id="KW-0804">Transcription</keyword>
<evidence type="ECO:0000256" key="2">
    <source>
        <dbReference type="ARBA" id="ARBA00023125"/>
    </source>
</evidence>
<dbReference type="AlphaFoldDB" id="A0A1H7ALB8"/>
<dbReference type="Pfam" id="PF12833">
    <property type="entry name" value="HTH_18"/>
    <property type="match status" value="1"/>
</dbReference>
<protein>
    <submittedName>
        <fullName evidence="5">AraC-type DNA-binding protein</fullName>
    </submittedName>
</protein>
<dbReference type="Gene3D" id="1.10.10.60">
    <property type="entry name" value="Homeodomain-like"/>
    <property type="match status" value="2"/>
</dbReference>
<evidence type="ECO:0000313" key="6">
    <source>
        <dbReference type="Proteomes" id="UP000199403"/>
    </source>
</evidence>
<dbReference type="RefSeq" id="WP_092177305.1">
    <property type="nucleotide sequence ID" value="NZ_FNZH01000006.1"/>
</dbReference>
<organism evidence="5 6">
    <name type="scientific">Cyclobacterium xiamenense</name>
    <dbReference type="NCBI Taxonomy" id="1297121"/>
    <lineage>
        <taxon>Bacteria</taxon>
        <taxon>Pseudomonadati</taxon>
        <taxon>Bacteroidota</taxon>
        <taxon>Cytophagia</taxon>
        <taxon>Cytophagales</taxon>
        <taxon>Cyclobacteriaceae</taxon>
        <taxon>Cyclobacterium</taxon>
    </lineage>
</organism>
<gene>
    <name evidence="5" type="ORF">SAMN05192553_106175</name>
</gene>
<accession>A0A1H7ALB8</accession>
<feature type="domain" description="HTH araC/xylS-type" evidence="4">
    <location>
        <begin position="197"/>
        <end position="302"/>
    </location>
</feature>
<dbReference type="InterPro" id="IPR009057">
    <property type="entry name" value="Homeodomain-like_sf"/>
</dbReference>
<dbReference type="SMART" id="SM00342">
    <property type="entry name" value="HTH_ARAC"/>
    <property type="match status" value="1"/>
</dbReference>
<dbReference type="OrthoDB" id="643086at2"/>
<keyword evidence="2 5" id="KW-0238">DNA-binding</keyword>
<evidence type="ECO:0000256" key="1">
    <source>
        <dbReference type="ARBA" id="ARBA00023015"/>
    </source>
</evidence>
<dbReference type="STRING" id="1416801.SAMN05192553_106175"/>
<evidence type="ECO:0000256" key="3">
    <source>
        <dbReference type="ARBA" id="ARBA00023163"/>
    </source>
</evidence>
<dbReference type="EMBL" id="FNZH01000006">
    <property type="protein sequence ID" value="SEJ62862.1"/>
    <property type="molecule type" value="Genomic_DNA"/>
</dbReference>
<dbReference type="SUPFAM" id="SSF46689">
    <property type="entry name" value="Homeodomain-like"/>
    <property type="match status" value="1"/>
</dbReference>
<reference evidence="6" key="1">
    <citation type="submission" date="2016-10" db="EMBL/GenBank/DDBJ databases">
        <authorList>
            <person name="Varghese N."/>
            <person name="Submissions S."/>
        </authorList>
    </citation>
    <scope>NUCLEOTIDE SEQUENCE [LARGE SCALE GENOMIC DNA]</scope>
    <source>
        <strain evidence="6">IBRC-M 10761</strain>
    </source>
</reference>
<evidence type="ECO:0000313" key="5">
    <source>
        <dbReference type="EMBL" id="SEJ62862.1"/>
    </source>
</evidence>